<keyword evidence="3 5" id="KW-1133">Transmembrane helix</keyword>
<comment type="caution">
    <text evidence="7">The sequence shown here is derived from an EMBL/GenBank/DDBJ whole genome shotgun (WGS) entry which is preliminary data.</text>
</comment>
<reference evidence="8" key="1">
    <citation type="journal article" date="2019" name="Int. J. Syst. Evol. Microbiol.">
        <title>The Global Catalogue of Microorganisms (GCM) 10K type strain sequencing project: providing services to taxonomists for standard genome sequencing and annotation.</title>
        <authorList>
            <consortium name="The Broad Institute Genomics Platform"/>
            <consortium name="The Broad Institute Genome Sequencing Center for Infectious Disease"/>
            <person name="Wu L."/>
            <person name="Ma J."/>
        </authorList>
    </citation>
    <scope>NUCLEOTIDE SEQUENCE [LARGE SCALE GENOMIC DNA]</scope>
    <source>
        <strain evidence="8">KLKA75</strain>
    </source>
</reference>
<feature type="transmembrane region" description="Helical" evidence="5">
    <location>
        <begin position="6"/>
        <end position="25"/>
    </location>
</feature>
<evidence type="ECO:0000256" key="3">
    <source>
        <dbReference type="ARBA" id="ARBA00022989"/>
    </source>
</evidence>
<evidence type="ECO:0000313" key="8">
    <source>
        <dbReference type="Proteomes" id="UP001595872"/>
    </source>
</evidence>
<name>A0ABV9U1H5_9ACTN</name>
<feature type="domain" description="Methylamine utilisation protein MauE" evidence="6">
    <location>
        <begin position="8"/>
        <end position="128"/>
    </location>
</feature>
<organism evidence="7 8">
    <name type="scientific">Actinomadura gamaensis</name>
    <dbReference type="NCBI Taxonomy" id="1763541"/>
    <lineage>
        <taxon>Bacteria</taxon>
        <taxon>Bacillati</taxon>
        <taxon>Actinomycetota</taxon>
        <taxon>Actinomycetes</taxon>
        <taxon>Streptosporangiales</taxon>
        <taxon>Thermomonosporaceae</taxon>
        <taxon>Actinomadura</taxon>
    </lineage>
</organism>
<evidence type="ECO:0000256" key="1">
    <source>
        <dbReference type="ARBA" id="ARBA00004141"/>
    </source>
</evidence>
<gene>
    <name evidence="7" type="ORF">ACFPCY_23230</name>
</gene>
<dbReference type="SUPFAM" id="SSF52833">
    <property type="entry name" value="Thioredoxin-like"/>
    <property type="match status" value="1"/>
</dbReference>
<proteinExistence type="predicted"/>
<keyword evidence="2 5" id="KW-0812">Transmembrane</keyword>
<feature type="transmembrane region" description="Helical" evidence="5">
    <location>
        <begin position="72"/>
        <end position="91"/>
    </location>
</feature>
<evidence type="ECO:0000259" key="6">
    <source>
        <dbReference type="Pfam" id="PF07291"/>
    </source>
</evidence>
<sequence>MGTLVLGAAGPALVAVLAAAALGKLRDPRGLARAVSGYRLVPPRLAAPTAWAVIVAEIAVAALVVLPPARRLGSGLAAALFLGLLLAQVSVLRRGLRVACGCFGRPGRTTLVGPVSVARTSAMLTLSVMTGSAPEPARGFGSGDALGFPVSELPLAFVYVSAVAGLGLVLRPGPVPVRRVGEGGGRGPRVGEPFVLAGGAAAQGETTLFALVAPTCGTCLDALPAFAEAAGHVRVVVVTSLEESAALRRGGLPVIVDPDVFDANGLPLPPYAVLADASGTVLTAGPADSPERLAALLHEASAVPATTTPTPPAGA</sequence>
<feature type="transmembrane region" description="Helical" evidence="5">
    <location>
        <begin position="153"/>
        <end position="170"/>
    </location>
</feature>
<accession>A0ABV9U1H5</accession>
<comment type="subcellular location">
    <subcellularLocation>
        <location evidence="1">Membrane</location>
        <topology evidence="1">Multi-pass membrane protein</topology>
    </subcellularLocation>
</comment>
<evidence type="ECO:0000256" key="4">
    <source>
        <dbReference type="ARBA" id="ARBA00023136"/>
    </source>
</evidence>
<evidence type="ECO:0000313" key="7">
    <source>
        <dbReference type="EMBL" id="MFC4910246.1"/>
    </source>
</evidence>
<dbReference type="InterPro" id="IPR009908">
    <property type="entry name" value="Methylamine_util_MauE"/>
</dbReference>
<dbReference type="RefSeq" id="WP_378258398.1">
    <property type="nucleotide sequence ID" value="NZ_JBHSIT010000006.1"/>
</dbReference>
<keyword evidence="8" id="KW-1185">Reference proteome</keyword>
<dbReference type="Proteomes" id="UP001595872">
    <property type="component" value="Unassembled WGS sequence"/>
</dbReference>
<feature type="transmembrane region" description="Helical" evidence="5">
    <location>
        <begin position="45"/>
        <end position="66"/>
    </location>
</feature>
<dbReference type="InterPro" id="IPR036249">
    <property type="entry name" value="Thioredoxin-like_sf"/>
</dbReference>
<keyword evidence="4 5" id="KW-0472">Membrane</keyword>
<evidence type="ECO:0000256" key="2">
    <source>
        <dbReference type="ARBA" id="ARBA00022692"/>
    </source>
</evidence>
<dbReference type="EMBL" id="JBHSIT010000006">
    <property type="protein sequence ID" value="MFC4910246.1"/>
    <property type="molecule type" value="Genomic_DNA"/>
</dbReference>
<feature type="transmembrane region" description="Helical" evidence="5">
    <location>
        <begin position="111"/>
        <end position="133"/>
    </location>
</feature>
<dbReference type="Pfam" id="PF07291">
    <property type="entry name" value="MauE"/>
    <property type="match status" value="1"/>
</dbReference>
<evidence type="ECO:0000256" key="5">
    <source>
        <dbReference type="SAM" id="Phobius"/>
    </source>
</evidence>
<protein>
    <submittedName>
        <fullName evidence="7">MauE/DoxX family redox-associated membrane protein</fullName>
    </submittedName>
</protein>